<keyword evidence="3" id="KW-1185">Reference proteome</keyword>
<dbReference type="AlphaFoldDB" id="A0A833WNU5"/>
<name>A0A833WNU5_PHYIN</name>
<dbReference type="EMBL" id="WSZM01000071">
    <property type="protein sequence ID" value="KAF4044375.1"/>
    <property type="molecule type" value="Genomic_DNA"/>
</dbReference>
<organism evidence="1 3">
    <name type="scientific">Phytophthora infestans</name>
    <name type="common">Potato late blight agent</name>
    <name type="synonym">Botrytis infestans</name>
    <dbReference type="NCBI Taxonomy" id="4787"/>
    <lineage>
        <taxon>Eukaryota</taxon>
        <taxon>Sar</taxon>
        <taxon>Stramenopiles</taxon>
        <taxon>Oomycota</taxon>
        <taxon>Peronosporomycetes</taxon>
        <taxon>Peronosporales</taxon>
        <taxon>Peronosporaceae</taxon>
        <taxon>Phytophthora</taxon>
    </lineage>
</organism>
<comment type="caution">
    <text evidence="1">The sequence shown here is derived from an EMBL/GenBank/DDBJ whole genome shotgun (WGS) entry which is preliminary data.</text>
</comment>
<dbReference type="EMBL" id="JAACNO010000412">
    <property type="protein sequence ID" value="KAF4147700.1"/>
    <property type="molecule type" value="Genomic_DNA"/>
</dbReference>
<reference evidence="1" key="1">
    <citation type="submission" date="2020-04" db="EMBL/GenBank/DDBJ databases">
        <title>Hybrid Assembly of Korean Phytophthora infestans isolates.</title>
        <authorList>
            <person name="Prokchorchik M."/>
            <person name="Lee Y."/>
            <person name="Seo J."/>
            <person name="Cho J.-H."/>
            <person name="Park Y.-E."/>
            <person name="Jang D.-C."/>
            <person name="Im J.-S."/>
            <person name="Choi J.-G."/>
            <person name="Park H.-J."/>
            <person name="Lee G.-B."/>
            <person name="Lee Y.-G."/>
            <person name="Hong S.-Y."/>
            <person name="Cho K."/>
            <person name="Sohn K.H."/>
        </authorList>
    </citation>
    <scope>NUCLEOTIDE SEQUENCE</scope>
    <source>
        <strain evidence="1">KR_1_A1</strain>
        <strain evidence="2">KR_2_A2</strain>
    </source>
</reference>
<evidence type="ECO:0000313" key="1">
    <source>
        <dbReference type="EMBL" id="KAF4044375.1"/>
    </source>
</evidence>
<accession>A0A833WNU5</accession>
<evidence type="ECO:0000313" key="2">
    <source>
        <dbReference type="EMBL" id="KAF4147700.1"/>
    </source>
</evidence>
<sequence>MAIVLGSPAGGLWSPHCGATWVTQQRTHDHIGRPPGKLRRHATLYSMRSRASRIRGASAAEALSMSVRCGGIWFSREHAPAHKLGDRVDAFGATKISVYTEVVDGHGNMTLSFAR</sequence>
<protein>
    <submittedName>
        <fullName evidence="1">Uncharacterized protein</fullName>
    </submittedName>
</protein>
<proteinExistence type="predicted"/>
<dbReference type="Proteomes" id="UP000602510">
    <property type="component" value="Unassembled WGS sequence"/>
</dbReference>
<gene>
    <name evidence="1" type="ORF">GN244_ATG03265</name>
    <name evidence="2" type="ORF">GN958_ATG03055</name>
</gene>
<dbReference type="Proteomes" id="UP000704712">
    <property type="component" value="Unassembled WGS sequence"/>
</dbReference>
<evidence type="ECO:0000313" key="3">
    <source>
        <dbReference type="Proteomes" id="UP000602510"/>
    </source>
</evidence>